<evidence type="ECO:0000259" key="6">
    <source>
        <dbReference type="PROSITE" id="PS50045"/>
    </source>
</evidence>
<dbReference type="SMART" id="SM00382">
    <property type="entry name" value="AAA"/>
    <property type="match status" value="1"/>
</dbReference>
<dbReference type="Gene3D" id="1.10.10.60">
    <property type="entry name" value="Homeodomain-like"/>
    <property type="match status" value="1"/>
</dbReference>
<dbReference type="InterPro" id="IPR000014">
    <property type="entry name" value="PAS"/>
</dbReference>
<dbReference type="InterPro" id="IPR025662">
    <property type="entry name" value="Sigma_54_int_dom_ATP-bd_1"/>
</dbReference>
<dbReference type="PROSITE" id="PS00675">
    <property type="entry name" value="SIGMA54_INTERACT_1"/>
    <property type="match status" value="1"/>
</dbReference>
<protein>
    <submittedName>
        <fullName evidence="8">Sigma-54 interaction domain-containing protein</fullName>
    </submittedName>
</protein>
<evidence type="ECO:0000256" key="4">
    <source>
        <dbReference type="ARBA" id="ARBA00023125"/>
    </source>
</evidence>
<reference evidence="8 9" key="1">
    <citation type="submission" date="2024-08" db="EMBL/GenBank/DDBJ databases">
        <title>Clostridium lapicellarii sp. nov., and Clostridium renhuaiense sp. nov., two species isolated from the mud in a fermentation cellar used for producing sauce-flavour Chinese liquors.</title>
        <authorList>
            <person name="Yang F."/>
            <person name="Wang H."/>
            <person name="Chen L.Q."/>
            <person name="Zhou N."/>
            <person name="Lu J.J."/>
            <person name="Pu X.X."/>
            <person name="Wan B."/>
            <person name="Wang L."/>
            <person name="Liu S.J."/>
        </authorList>
    </citation>
    <scope>NUCLEOTIDE SEQUENCE [LARGE SCALE GENOMIC DNA]</scope>
    <source>
        <strain evidence="8 9">MT-5</strain>
    </source>
</reference>
<dbReference type="PROSITE" id="PS50045">
    <property type="entry name" value="SIGMA54_INTERACT_4"/>
    <property type="match status" value="1"/>
</dbReference>
<accession>A0ABV4BLN5</accession>
<evidence type="ECO:0000256" key="1">
    <source>
        <dbReference type="ARBA" id="ARBA00022741"/>
    </source>
</evidence>
<gene>
    <name evidence="8" type="ORF">AB8U03_02965</name>
</gene>
<keyword evidence="2" id="KW-0067">ATP-binding</keyword>
<dbReference type="InterPro" id="IPR003593">
    <property type="entry name" value="AAA+_ATPase"/>
</dbReference>
<dbReference type="PROSITE" id="PS50113">
    <property type="entry name" value="PAC"/>
    <property type="match status" value="1"/>
</dbReference>
<comment type="caution">
    <text evidence="8">The sequence shown here is derived from an EMBL/GenBank/DDBJ whole genome shotgun (WGS) entry which is preliminary data.</text>
</comment>
<feature type="domain" description="PAC" evidence="7">
    <location>
        <begin position="281"/>
        <end position="332"/>
    </location>
</feature>
<dbReference type="InterPro" id="IPR027417">
    <property type="entry name" value="P-loop_NTPase"/>
</dbReference>
<dbReference type="EMBL" id="JBGEWD010000002">
    <property type="protein sequence ID" value="MEY7999167.1"/>
    <property type="molecule type" value="Genomic_DNA"/>
</dbReference>
<keyword evidence="5" id="KW-0804">Transcription</keyword>
<dbReference type="InterPro" id="IPR002197">
    <property type="entry name" value="HTH_Fis"/>
</dbReference>
<evidence type="ECO:0000259" key="7">
    <source>
        <dbReference type="PROSITE" id="PS50113"/>
    </source>
</evidence>
<dbReference type="CDD" id="cd00130">
    <property type="entry name" value="PAS"/>
    <property type="match status" value="1"/>
</dbReference>
<sequence length="660" mass="74359">MDKNKKFIWEMFQNTGSIDGSLSENIAKSWIHSREAGVNPNKICLEKNMVRDGQLKNSLHKNKKIIQIVKPVMKELCEQFEEYKLTVTLLDTDLCVLVVQKSHDELLCNTLKISNRPGFCYSEEKIGTTAISMCAKTGKVETISGYEHYCREYHDVFCVAVPIYDENNNICSILGGTGILKNKVSNLDTILAISSKMITNNIKMQNVERELDTKSNLYGIIFDTISDGMLTVNMEGIITSVNPAGMQILGIDKSCIGKHITESVDFEPTILEVIKNRKGYIDREFRLEGKNGMIHFVKTAIPMKDERGNMIGCLDVFRSITQVKSMVNKLTGAQAKYTISNIIGKCNSIQNTKKMIKIAGRNDSTVLIQGESGTGKEIIAQAIHNHGIRKNGPFIAINCSAIPRDLIESELFGYEKGSFTGALKGGRPGKFEMAHGGTLFFDEIGDMPLDMQSKLLRVLQQKSLVRIGGFKEMAIDVRIIAATNKNLDEMIKEKSFREDLYYRINVINIVSPPLREREGDIDLLIDYMLRRHNLINGTHKVISDKAREILDKWEWPGNVRELENAVEYAYCMAEDKEILPEHLPNRIFNAMTKGQNNKSFNMPLYNNGVITIKQAEIIAIKHALNHVNGNMTKASKMLGIGRTTLYEKIHKIGLIEYSNE</sequence>
<dbReference type="Gene3D" id="3.30.450.20">
    <property type="entry name" value="PAS domain"/>
    <property type="match status" value="1"/>
</dbReference>
<dbReference type="Pfam" id="PF02954">
    <property type="entry name" value="HTH_8"/>
    <property type="match status" value="1"/>
</dbReference>
<dbReference type="InterPro" id="IPR000700">
    <property type="entry name" value="PAS-assoc_C"/>
</dbReference>
<dbReference type="Gene3D" id="3.30.450.40">
    <property type="match status" value="1"/>
</dbReference>
<dbReference type="Proteomes" id="UP001564657">
    <property type="component" value="Unassembled WGS sequence"/>
</dbReference>
<evidence type="ECO:0000313" key="9">
    <source>
        <dbReference type="Proteomes" id="UP001564657"/>
    </source>
</evidence>
<dbReference type="Pfam" id="PF00158">
    <property type="entry name" value="Sigma54_activat"/>
    <property type="match status" value="1"/>
</dbReference>
<organism evidence="8 9">
    <name type="scientific">Clostridium moutaii</name>
    <dbReference type="NCBI Taxonomy" id="3240932"/>
    <lineage>
        <taxon>Bacteria</taxon>
        <taxon>Bacillati</taxon>
        <taxon>Bacillota</taxon>
        <taxon>Clostridia</taxon>
        <taxon>Eubacteriales</taxon>
        <taxon>Clostridiaceae</taxon>
        <taxon>Clostridium</taxon>
    </lineage>
</organism>
<keyword evidence="3" id="KW-0805">Transcription regulation</keyword>
<dbReference type="CDD" id="cd00009">
    <property type="entry name" value="AAA"/>
    <property type="match status" value="1"/>
</dbReference>
<proteinExistence type="predicted"/>
<keyword evidence="4" id="KW-0238">DNA-binding</keyword>
<name>A0ABV4BLN5_9CLOT</name>
<keyword evidence="9" id="KW-1185">Reference proteome</keyword>
<dbReference type="SUPFAM" id="SSF55785">
    <property type="entry name" value="PYP-like sensor domain (PAS domain)"/>
    <property type="match status" value="1"/>
</dbReference>
<dbReference type="Pfam" id="PF25601">
    <property type="entry name" value="AAA_lid_14"/>
    <property type="match status" value="1"/>
</dbReference>
<dbReference type="InterPro" id="IPR025944">
    <property type="entry name" value="Sigma_54_int_dom_CS"/>
</dbReference>
<dbReference type="Gene3D" id="1.10.8.60">
    <property type="match status" value="1"/>
</dbReference>
<dbReference type="PROSITE" id="PS00688">
    <property type="entry name" value="SIGMA54_INTERACT_3"/>
    <property type="match status" value="1"/>
</dbReference>
<dbReference type="PRINTS" id="PR01590">
    <property type="entry name" value="HTHFIS"/>
</dbReference>
<dbReference type="InterPro" id="IPR035965">
    <property type="entry name" value="PAS-like_dom_sf"/>
</dbReference>
<evidence type="ECO:0000256" key="2">
    <source>
        <dbReference type="ARBA" id="ARBA00022840"/>
    </source>
</evidence>
<dbReference type="PANTHER" id="PTHR32071:SF57">
    <property type="entry name" value="C4-DICARBOXYLATE TRANSPORT TRANSCRIPTIONAL REGULATORY PROTEIN DCTD"/>
    <property type="match status" value="1"/>
</dbReference>
<dbReference type="InterPro" id="IPR029016">
    <property type="entry name" value="GAF-like_dom_sf"/>
</dbReference>
<dbReference type="NCBIfam" id="TIGR00229">
    <property type="entry name" value="sensory_box"/>
    <property type="match status" value="1"/>
</dbReference>
<dbReference type="InterPro" id="IPR025943">
    <property type="entry name" value="Sigma_54_int_dom_ATP-bd_2"/>
</dbReference>
<dbReference type="InterPro" id="IPR058031">
    <property type="entry name" value="AAA_lid_NorR"/>
</dbReference>
<dbReference type="RefSeq" id="WP_369703057.1">
    <property type="nucleotide sequence ID" value="NZ_JBGEWD010000002.1"/>
</dbReference>
<keyword evidence="1" id="KW-0547">Nucleotide-binding</keyword>
<dbReference type="Gene3D" id="3.40.50.300">
    <property type="entry name" value="P-loop containing nucleotide triphosphate hydrolases"/>
    <property type="match status" value="1"/>
</dbReference>
<dbReference type="InterPro" id="IPR002078">
    <property type="entry name" value="Sigma_54_int"/>
</dbReference>
<dbReference type="SUPFAM" id="SSF52540">
    <property type="entry name" value="P-loop containing nucleoside triphosphate hydrolases"/>
    <property type="match status" value="1"/>
</dbReference>
<dbReference type="Pfam" id="PF13426">
    <property type="entry name" value="PAS_9"/>
    <property type="match status" value="1"/>
</dbReference>
<dbReference type="SUPFAM" id="SSF46689">
    <property type="entry name" value="Homeodomain-like"/>
    <property type="match status" value="1"/>
</dbReference>
<evidence type="ECO:0000256" key="5">
    <source>
        <dbReference type="ARBA" id="ARBA00023163"/>
    </source>
</evidence>
<evidence type="ECO:0000313" key="8">
    <source>
        <dbReference type="EMBL" id="MEY7999167.1"/>
    </source>
</evidence>
<dbReference type="PROSITE" id="PS00676">
    <property type="entry name" value="SIGMA54_INTERACT_2"/>
    <property type="match status" value="1"/>
</dbReference>
<feature type="domain" description="Sigma-54 factor interaction" evidence="6">
    <location>
        <begin position="342"/>
        <end position="571"/>
    </location>
</feature>
<evidence type="ECO:0000256" key="3">
    <source>
        <dbReference type="ARBA" id="ARBA00023015"/>
    </source>
</evidence>
<dbReference type="InterPro" id="IPR009057">
    <property type="entry name" value="Homeodomain-like_sf"/>
</dbReference>
<dbReference type="PANTHER" id="PTHR32071">
    <property type="entry name" value="TRANSCRIPTIONAL REGULATORY PROTEIN"/>
    <property type="match status" value="1"/>
</dbReference>